<feature type="domain" description="2Fe-2S ferredoxin-type" evidence="10">
    <location>
        <begin position="2"/>
        <end position="104"/>
    </location>
</feature>
<gene>
    <name evidence="11" type="primary">fdx</name>
    <name evidence="11" type="ORF">OHM77_04115</name>
</gene>
<dbReference type="CDD" id="cd00207">
    <property type="entry name" value="fer2"/>
    <property type="match status" value="1"/>
</dbReference>
<dbReference type="GO" id="GO:0140647">
    <property type="term" value="P:P450-containing electron transport chain"/>
    <property type="evidence" value="ECO:0007669"/>
    <property type="project" value="InterPro"/>
</dbReference>
<evidence type="ECO:0000256" key="5">
    <source>
        <dbReference type="ARBA" id="ARBA00022723"/>
    </source>
</evidence>
<proteinExistence type="inferred from homology"/>
<evidence type="ECO:0000256" key="3">
    <source>
        <dbReference type="ARBA" id="ARBA00022448"/>
    </source>
</evidence>
<evidence type="ECO:0000256" key="2">
    <source>
        <dbReference type="ARBA" id="ARBA00019395"/>
    </source>
</evidence>
<organism evidence="11">
    <name type="scientific">Candidatus Nitricoxidivorans perseverans</name>
    <dbReference type="NCBI Taxonomy" id="2975601"/>
    <lineage>
        <taxon>Bacteria</taxon>
        <taxon>Pseudomonadati</taxon>
        <taxon>Pseudomonadota</taxon>
        <taxon>Betaproteobacteria</taxon>
        <taxon>Nitrosomonadales</taxon>
        <taxon>Sterolibacteriaceae</taxon>
        <taxon>Candidatus Nitricoxidivorans</taxon>
    </lineage>
</organism>
<dbReference type="Gene3D" id="3.10.20.30">
    <property type="match status" value="1"/>
</dbReference>
<dbReference type="InterPro" id="IPR036010">
    <property type="entry name" value="2Fe-2S_ferredoxin-like_sf"/>
</dbReference>
<sequence>MTRIIVLPHAELCPEGAVIEAPAGQSICDALLESDIEIEHACEKSCACTTCHVVIREGFDSLEPAGEVEEDLLDKAWGLTPVSRLSCQALVGETPLVVEIPRYTINMAKEGGGKRK</sequence>
<protein>
    <recommendedName>
        <fullName evidence="2">2Fe-2S ferredoxin</fullName>
    </recommendedName>
</protein>
<dbReference type="EMBL" id="CP107246">
    <property type="protein sequence ID" value="WIM06461.1"/>
    <property type="molecule type" value="Genomic_DNA"/>
</dbReference>
<evidence type="ECO:0000259" key="10">
    <source>
        <dbReference type="PROSITE" id="PS51085"/>
    </source>
</evidence>
<dbReference type="InterPro" id="IPR018298">
    <property type="entry name" value="Adrenodoxin_Fe-S_BS"/>
</dbReference>
<name>A0AA49FLU3_9PROT</name>
<comment type="cofactor">
    <cofactor evidence="9">
        <name>[2Fe-2S] cluster</name>
        <dbReference type="ChEBI" id="CHEBI:190135"/>
    </cofactor>
</comment>
<dbReference type="Proteomes" id="UP001234916">
    <property type="component" value="Chromosome"/>
</dbReference>
<evidence type="ECO:0000313" key="11">
    <source>
        <dbReference type="EMBL" id="WIM06461.1"/>
    </source>
</evidence>
<dbReference type="InterPro" id="IPR001041">
    <property type="entry name" value="2Fe-2S_ferredoxin-type"/>
</dbReference>
<dbReference type="InterPro" id="IPR011536">
    <property type="entry name" value="Fdx_isc"/>
</dbReference>
<evidence type="ECO:0000256" key="7">
    <source>
        <dbReference type="ARBA" id="ARBA00023004"/>
    </source>
</evidence>
<dbReference type="PANTHER" id="PTHR23426">
    <property type="entry name" value="FERREDOXIN/ADRENODOXIN"/>
    <property type="match status" value="1"/>
</dbReference>
<reference evidence="11" key="1">
    <citation type="journal article" date="2023" name="Nat. Microbiol.">
        <title>Enrichment and characterization of a nitric oxide-reducing microbial community in a continuous bioreactor.</title>
        <authorList>
            <person name="Garrido-Amador P."/>
            <person name="Stortenbeker N."/>
            <person name="Wessels H.J.C.T."/>
            <person name="Speth D.R."/>
            <person name="Garcia-Heredia I."/>
            <person name="Kartal B."/>
        </authorList>
    </citation>
    <scope>NUCLEOTIDE SEQUENCE</scope>
    <source>
        <strain evidence="11">MAG1</strain>
    </source>
</reference>
<keyword evidence="5" id="KW-0479">Metal-binding</keyword>
<dbReference type="GO" id="GO:0051537">
    <property type="term" value="F:2 iron, 2 sulfur cluster binding"/>
    <property type="evidence" value="ECO:0007669"/>
    <property type="project" value="UniProtKB-KW"/>
</dbReference>
<comment type="similarity">
    <text evidence="1">Belongs to the adrenodoxin/putidaredoxin family.</text>
</comment>
<dbReference type="GO" id="GO:0009055">
    <property type="term" value="F:electron transfer activity"/>
    <property type="evidence" value="ECO:0007669"/>
    <property type="project" value="InterPro"/>
</dbReference>
<keyword evidence="6" id="KW-0249">Electron transport</keyword>
<keyword evidence="7" id="KW-0408">Iron</keyword>
<dbReference type="SUPFAM" id="SSF54292">
    <property type="entry name" value="2Fe-2S ferredoxin-like"/>
    <property type="match status" value="1"/>
</dbReference>
<dbReference type="GO" id="GO:0046872">
    <property type="term" value="F:metal ion binding"/>
    <property type="evidence" value="ECO:0007669"/>
    <property type="project" value="UniProtKB-KW"/>
</dbReference>
<dbReference type="PROSITE" id="PS00814">
    <property type="entry name" value="ADX"/>
    <property type="match status" value="1"/>
</dbReference>
<dbReference type="PANTHER" id="PTHR23426:SF65">
    <property type="entry name" value="FERREDOXIN-2, MITOCHONDRIAL"/>
    <property type="match status" value="1"/>
</dbReference>
<dbReference type="GO" id="GO:0005829">
    <property type="term" value="C:cytosol"/>
    <property type="evidence" value="ECO:0007669"/>
    <property type="project" value="TreeGrafter"/>
</dbReference>
<accession>A0AA49FLU3</accession>
<keyword evidence="4" id="KW-0001">2Fe-2S</keyword>
<dbReference type="PROSITE" id="PS51085">
    <property type="entry name" value="2FE2S_FER_2"/>
    <property type="match status" value="1"/>
</dbReference>
<evidence type="ECO:0000256" key="8">
    <source>
        <dbReference type="ARBA" id="ARBA00023014"/>
    </source>
</evidence>
<evidence type="ECO:0000256" key="6">
    <source>
        <dbReference type="ARBA" id="ARBA00022982"/>
    </source>
</evidence>
<evidence type="ECO:0000256" key="4">
    <source>
        <dbReference type="ARBA" id="ARBA00022714"/>
    </source>
</evidence>
<dbReference type="PRINTS" id="PR00355">
    <property type="entry name" value="ADRENODOXIN"/>
</dbReference>
<keyword evidence="3" id="KW-0813">Transport</keyword>
<dbReference type="KEGG" id="npv:OHM77_04115"/>
<keyword evidence="8" id="KW-0411">Iron-sulfur</keyword>
<dbReference type="NCBIfam" id="TIGR02007">
    <property type="entry name" value="fdx_isc"/>
    <property type="match status" value="1"/>
</dbReference>
<evidence type="ECO:0000256" key="9">
    <source>
        <dbReference type="ARBA" id="ARBA00034078"/>
    </source>
</evidence>
<dbReference type="AlphaFoldDB" id="A0AA49FLU3"/>
<evidence type="ECO:0000256" key="1">
    <source>
        <dbReference type="ARBA" id="ARBA00010914"/>
    </source>
</evidence>
<dbReference type="InterPro" id="IPR001055">
    <property type="entry name" value="Adrenodoxin-like"/>
</dbReference>
<dbReference type="InterPro" id="IPR012675">
    <property type="entry name" value="Beta-grasp_dom_sf"/>
</dbReference>
<dbReference type="Pfam" id="PF00111">
    <property type="entry name" value="Fer2"/>
    <property type="match status" value="1"/>
</dbReference>